<proteinExistence type="predicted"/>
<dbReference type="InterPro" id="IPR000595">
    <property type="entry name" value="cNMP-bd_dom"/>
</dbReference>
<name>A0A317T797_9CHLB</name>
<dbReference type="InterPro" id="IPR014710">
    <property type="entry name" value="RmlC-like_jellyroll"/>
</dbReference>
<keyword evidence="3" id="KW-1185">Reference proteome</keyword>
<protein>
    <submittedName>
        <fullName evidence="2">Cyclic nucleotide-binding protein</fullName>
    </submittedName>
</protein>
<evidence type="ECO:0000313" key="3">
    <source>
        <dbReference type="Proteomes" id="UP000246278"/>
    </source>
</evidence>
<dbReference type="Pfam" id="PF00027">
    <property type="entry name" value="cNMP_binding"/>
    <property type="match status" value="1"/>
</dbReference>
<evidence type="ECO:0000259" key="1">
    <source>
        <dbReference type="PROSITE" id="PS50042"/>
    </source>
</evidence>
<accession>A0A317T797</accession>
<feature type="domain" description="Cyclic nucleotide-binding" evidence="1">
    <location>
        <begin position="25"/>
        <end position="129"/>
    </location>
</feature>
<sequence>MESQNRSGALNREKAKELFAATSKTISDISDELIQNLFEKSNLVHFEQGELFQRAGEFPKYLGFNLNGLFRLYYIDNEGHDLTKGFSDRGSFVVSYSALVQKRPSHFFIEALVDTDILQFDWSELMEMLENDLRWYPFVFKLVENVYIVKEMRERSFLIDDATTRYLNCKREYPNLESKVKQYHIASFIGITPQALSRIRKKLKLT</sequence>
<dbReference type="PROSITE" id="PS50042">
    <property type="entry name" value="CNMP_BINDING_3"/>
    <property type="match status" value="1"/>
</dbReference>
<evidence type="ECO:0000313" key="2">
    <source>
        <dbReference type="EMBL" id="PWW81637.1"/>
    </source>
</evidence>
<reference evidence="3" key="1">
    <citation type="submission" date="2017-10" db="EMBL/GenBank/DDBJ databases">
        <authorList>
            <person name="Gaisin V.A."/>
            <person name="Rysina M.S."/>
            <person name="Grouzdev D.S."/>
        </authorList>
    </citation>
    <scope>NUCLEOTIDE SEQUENCE [LARGE SCALE GENOMIC DNA]</scope>
    <source>
        <strain evidence="3">V1</strain>
    </source>
</reference>
<gene>
    <name evidence="2" type="ORF">CR164_09525</name>
</gene>
<organism evidence="2 3">
    <name type="scientific">Prosthecochloris marina</name>
    <dbReference type="NCBI Taxonomy" id="2017681"/>
    <lineage>
        <taxon>Bacteria</taxon>
        <taxon>Pseudomonadati</taxon>
        <taxon>Chlorobiota</taxon>
        <taxon>Chlorobiia</taxon>
        <taxon>Chlorobiales</taxon>
        <taxon>Chlorobiaceae</taxon>
        <taxon>Prosthecochloris</taxon>
    </lineage>
</organism>
<dbReference type="SUPFAM" id="SSF51206">
    <property type="entry name" value="cAMP-binding domain-like"/>
    <property type="match status" value="1"/>
</dbReference>
<dbReference type="OrthoDB" id="663011at2"/>
<comment type="caution">
    <text evidence="2">The sequence shown here is derived from an EMBL/GenBank/DDBJ whole genome shotgun (WGS) entry which is preliminary data.</text>
</comment>
<dbReference type="Proteomes" id="UP000246278">
    <property type="component" value="Unassembled WGS sequence"/>
</dbReference>
<dbReference type="Gene3D" id="2.60.120.10">
    <property type="entry name" value="Jelly Rolls"/>
    <property type="match status" value="1"/>
</dbReference>
<dbReference type="CDD" id="cd00038">
    <property type="entry name" value="CAP_ED"/>
    <property type="match status" value="1"/>
</dbReference>
<dbReference type="AlphaFoldDB" id="A0A317T797"/>
<dbReference type="RefSeq" id="WP_110023756.1">
    <property type="nucleotide sequence ID" value="NZ_PDNZ01000006.1"/>
</dbReference>
<dbReference type="InterPro" id="IPR018490">
    <property type="entry name" value="cNMP-bd_dom_sf"/>
</dbReference>
<dbReference type="EMBL" id="PDNZ01000006">
    <property type="protein sequence ID" value="PWW81637.1"/>
    <property type="molecule type" value="Genomic_DNA"/>
</dbReference>